<evidence type="ECO:0000313" key="4">
    <source>
        <dbReference type="EMBL" id="MBU3061196.1"/>
    </source>
</evidence>
<dbReference type="InterPro" id="IPR012816">
    <property type="entry name" value="NADAR"/>
</dbReference>
<comment type="catalytic activity">
    <reaction evidence="1">
        <text>5-amino-6-(5-phospho-D-ribosylamino)uracil + H2O = 5,6-diaminouracil + D-ribose 5-phosphate</text>
        <dbReference type="Rhea" id="RHEA:55020"/>
        <dbReference type="ChEBI" id="CHEBI:15377"/>
        <dbReference type="ChEBI" id="CHEBI:46252"/>
        <dbReference type="ChEBI" id="CHEBI:58453"/>
        <dbReference type="ChEBI" id="CHEBI:78346"/>
    </reaction>
</comment>
<dbReference type="EMBL" id="JAHKNI010000002">
    <property type="protein sequence ID" value="MBU3061196.1"/>
    <property type="molecule type" value="Genomic_DNA"/>
</dbReference>
<evidence type="ECO:0000313" key="5">
    <source>
        <dbReference type="Proteomes" id="UP000733379"/>
    </source>
</evidence>
<evidence type="ECO:0000259" key="3">
    <source>
        <dbReference type="Pfam" id="PF08719"/>
    </source>
</evidence>
<dbReference type="NCBIfam" id="TIGR02464">
    <property type="entry name" value="ribofla_fusion"/>
    <property type="match status" value="1"/>
</dbReference>
<dbReference type="Pfam" id="PF08719">
    <property type="entry name" value="NADAR"/>
    <property type="match status" value="1"/>
</dbReference>
<protein>
    <submittedName>
        <fullName evidence="4">NADAR family protein</fullName>
    </submittedName>
</protein>
<keyword evidence="5" id="KW-1185">Reference proteome</keyword>
<gene>
    <name evidence="4" type="ORF">KO481_06625</name>
</gene>
<feature type="domain" description="NADAR" evidence="3">
    <location>
        <begin position="23"/>
        <end position="181"/>
    </location>
</feature>
<dbReference type="Gene3D" id="1.10.357.40">
    <property type="entry name" value="YbiA-like"/>
    <property type="match status" value="1"/>
</dbReference>
<reference evidence="4 5" key="1">
    <citation type="submission" date="2021-06" db="EMBL/GenBank/DDBJ databases">
        <title>Actinomycetes sequencing.</title>
        <authorList>
            <person name="Shan Q."/>
        </authorList>
    </citation>
    <scope>NUCLEOTIDE SEQUENCE [LARGE SCALE GENOMIC DNA]</scope>
    <source>
        <strain evidence="4 5">NEAU-G5</strain>
    </source>
</reference>
<evidence type="ECO:0000256" key="2">
    <source>
        <dbReference type="ARBA" id="ARBA00000751"/>
    </source>
</evidence>
<dbReference type="SUPFAM" id="SSF143990">
    <property type="entry name" value="YbiA-like"/>
    <property type="match status" value="1"/>
</dbReference>
<sequence length="185" mass="21091">MIHTTSDLITAIEQGERFKYLHFWGHQPSRDGRIDQSCLSQWWPSRFTVDDLIFPTAEHYMMWQKTRLFGDFELATEILASEHPGHAKALGRRVGNFDASIWEERRSEIVVDGNAAKFGQNPDLKSFLLGTGDRVLVEASPLDRIWGIGLAADDPRSENPKQWLGTNLLGFALMNVRHILREDTA</sequence>
<name>A0ABS6AVC8_9NOCA</name>
<comment type="caution">
    <text evidence="4">The sequence shown here is derived from an EMBL/GenBank/DDBJ whole genome shotgun (WGS) entry which is preliminary data.</text>
</comment>
<comment type="catalytic activity">
    <reaction evidence="2">
        <text>2,5-diamino-6-hydroxy-4-(5-phosphoribosylamino)-pyrimidine + H2O = 2,5,6-triamino-4-hydroxypyrimidine + D-ribose 5-phosphate</text>
        <dbReference type="Rhea" id="RHEA:23436"/>
        <dbReference type="ChEBI" id="CHEBI:15377"/>
        <dbReference type="ChEBI" id="CHEBI:58614"/>
        <dbReference type="ChEBI" id="CHEBI:78346"/>
        <dbReference type="ChEBI" id="CHEBI:137796"/>
    </reaction>
</comment>
<organism evidence="4 5">
    <name type="scientific">Nocardia albiluteola</name>
    <dbReference type="NCBI Taxonomy" id="2842303"/>
    <lineage>
        <taxon>Bacteria</taxon>
        <taxon>Bacillati</taxon>
        <taxon>Actinomycetota</taxon>
        <taxon>Actinomycetes</taxon>
        <taxon>Mycobacteriales</taxon>
        <taxon>Nocardiaceae</taxon>
        <taxon>Nocardia</taxon>
    </lineage>
</organism>
<proteinExistence type="predicted"/>
<dbReference type="CDD" id="cd15457">
    <property type="entry name" value="NADAR"/>
    <property type="match status" value="1"/>
</dbReference>
<accession>A0ABS6AVC8</accession>
<dbReference type="Proteomes" id="UP000733379">
    <property type="component" value="Unassembled WGS sequence"/>
</dbReference>
<dbReference type="RefSeq" id="WP_215916115.1">
    <property type="nucleotide sequence ID" value="NZ_JAHKNI010000002.1"/>
</dbReference>
<dbReference type="InterPro" id="IPR037238">
    <property type="entry name" value="YbiA-like_sf"/>
</dbReference>
<evidence type="ECO:0000256" key="1">
    <source>
        <dbReference type="ARBA" id="ARBA00000022"/>
    </source>
</evidence>